<evidence type="ECO:0000313" key="3">
    <source>
        <dbReference type="Proteomes" id="UP001160148"/>
    </source>
</evidence>
<organism evidence="2 3">
    <name type="scientific">Macrosiphum euphorbiae</name>
    <name type="common">potato aphid</name>
    <dbReference type="NCBI Taxonomy" id="13131"/>
    <lineage>
        <taxon>Eukaryota</taxon>
        <taxon>Metazoa</taxon>
        <taxon>Ecdysozoa</taxon>
        <taxon>Arthropoda</taxon>
        <taxon>Hexapoda</taxon>
        <taxon>Insecta</taxon>
        <taxon>Pterygota</taxon>
        <taxon>Neoptera</taxon>
        <taxon>Paraneoptera</taxon>
        <taxon>Hemiptera</taxon>
        <taxon>Sternorrhyncha</taxon>
        <taxon>Aphidomorpha</taxon>
        <taxon>Aphidoidea</taxon>
        <taxon>Aphididae</taxon>
        <taxon>Macrosiphini</taxon>
        <taxon>Macrosiphum</taxon>
    </lineage>
</organism>
<dbReference type="Proteomes" id="UP001160148">
    <property type="component" value="Unassembled WGS sequence"/>
</dbReference>
<name>A0AAV0WUX6_9HEMI</name>
<gene>
    <name evidence="2" type="ORF">MEUPH1_LOCUS14823</name>
</gene>
<comment type="caution">
    <text evidence="2">The sequence shown here is derived from an EMBL/GenBank/DDBJ whole genome shotgun (WGS) entry which is preliminary data.</text>
</comment>
<evidence type="ECO:0000313" key="2">
    <source>
        <dbReference type="EMBL" id="CAI6359406.1"/>
    </source>
</evidence>
<feature type="compositionally biased region" description="Polar residues" evidence="1">
    <location>
        <begin position="1"/>
        <end position="11"/>
    </location>
</feature>
<dbReference type="AlphaFoldDB" id="A0AAV0WUX6"/>
<evidence type="ECO:0008006" key="4">
    <source>
        <dbReference type="Google" id="ProtNLM"/>
    </source>
</evidence>
<protein>
    <recommendedName>
        <fullName evidence="4">BED-type domain-containing protein</fullName>
    </recommendedName>
</protein>
<keyword evidence="3" id="KW-1185">Reference proteome</keyword>
<feature type="compositionally biased region" description="Basic and acidic residues" evidence="1">
    <location>
        <begin position="15"/>
        <end position="29"/>
    </location>
</feature>
<dbReference type="EMBL" id="CARXXK010000002">
    <property type="protein sequence ID" value="CAI6359406.1"/>
    <property type="molecule type" value="Genomic_DNA"/>
</dbReference>
<feature type="region of interest" description="Disordered" evidence="1">
    <location>
        <begin position="1"/>
        <end position="49"/>
    </location>
</feature>
<sequence>MAAHAGNSQVAGPSDRPDPEQLLDRHESDSDSVSDGGSSGEGETPVRRRQPTLEGLLLTFWFPLPTTLNCPHLRCSAKFRVKLWTSAKQSVSRHIRDMHEEAESTESTLCGVVSDQETLYREVLQAI</sequence>
<proteinExistence type="predicted"/>
<evidence type="ECO:0000256" key="1">
    <source>
        <dbReference type="SAM" id="MobiDB-lite"/>
    </source>
</evidence>
<reference evidence="2 3" key="1">
    <citation type="submission" date="2023-01" db="EMBL/GenBank/DDBJ databases">
        <authorList>
            <person name="Whitehead M."/>
        </authorList>
    </citation>
    <scope>NUCLEOTIDE SEQUENCE [LARGE SCALE GENOMIC DNA]</scope>
</reference>
<accession>A0AAV0WUX6</accession>